<evidence type="ECO:0000313" key="5">
    <source>
        <dbReference type="Proteomes" id="UP000247551"/>
    </source>
</evidence>
<dbReference type="Gene3D" id="3.40.1350.110">
    <property type="match status" value="1"/>
</dbReference>
<feature type="compositionally biased region" description="Low complexity" evidence="2">
    <location>
        <begin position="4580"/>
        <end position="4599"/>
    </location>
</feature>
<dbReference type="Pfam" id="PF21111">
    <property type="entry name" value="CDI_toxin_EC869_like"/>
    <property type="match status" value="1"/>
</dbReference>
<evidence type="ECO:0000313" key="4">
    <source>
        <dbReference type="EMBL" id="PYF83982.1"/>
    </source>
</evidence>
<dbReference type="InterPro" id="IPR010069">
    <property type="entry name" value="CdiA_FHA1_rpt"/>
</dbReference>
<dbReference type="EMBL" id="QKLW01000001">
    <property type="protein sequence ID" value="PYF83982.1"/>
    <property type="molecule type" value="Genomic_DNA"/>
</dbReference>
<name>A0A318V5C9_9GAMM</name>
<evidence type="ECO:0000256" key="2">
    <source>
        <dbReference type="SAM" id="MobiDB-lite"/>
    </source>
</evidence>
<keyword evidence="1" id="KW-0175">Coiled coil</keyword>
<protein>
    <submittedName>
        <fullName evidence="4">Filamentous hemagglutinin</fullName>
    </submittedName>
</protein>
<feature type="compositionally biased region" description="Low complexity" evidence="2">
    <location>
        <begin position="4804"/>
        <end position="4819"/>
    </location>
</feature>
<evidence type="ECO:0000259" key="3">
    <source>
        <dbReference type="Pfam" id="PF21111"/>
    </source>
</evidence>
<feature type="region of interest" description="Disordered" evidence="2">
    <location>
        <begin position="4634"/>
        <end position="4656"/>
    </location>
</feature>
<feature type="region of interest" description="Disordered" evidence="2">
    <location>
        <begin position="4752"/>
        <end position="4777"/>
    </location>
</feature>
<reference evidence="4 5" key="1">
    <citation type="submission" date="2018-06" db="EMBL/GenBank/DDBJ databases">
        <title>Genomic Encyclopedia of Type Strains, Phase III (KMG-III): the genomes of soil and plant-associated and newly described type strains.</title>
        <authorList>
            <person name="Whitman W."/>
        </authorList>
    </citation>
    <scope>NUCLEOTIDE SEQUENCE [LARGE SCALE GENOMIC DNA]</scope>
    <source>
        <strain evidence="4 5">CECT 7730</strain>
    </source>
</reference>
<dbReference type="CDD" id="cd13444">
    <property type="entry name" value="CDI_toxin_EC869_like"/>
    <property type="match status" value="1"/>
</dbReference>
<feature type="domain" description="CdiA toxin EC869-like" evidence="3">
    <location>
        <begin position="5261"/>
        <end position="5389"/>
    </location>
</feature>
<dbReference type="Proteomes" id="UP000247551">
    <property type="component" value="Unassembled WGS sequence"/>
</dbReference>
<dbReference type="InterPro" id="IPR006626">
    <property type="entry name" value="PbH1"/>
</dbReference>
<feature type="compositionally biased region" description="Polar residues" evidence="2">
    <location>
        <begin position="4634"/>
        <end position="4647"/>
    </location>
</feature>
<dbReference type="InterPro" id="IPR025157">
    <property type="entry name" value="Hemagglutinin_rpt"/>
</dbReference>
<evidence type="ECO:0000256" key="1">
    <source>
        <dbReference type="SAM" id="Coils"/>
    </source>
</evidence>
<dbReference type="InterPro" id="IPR033799">
    <property type="entry name" value="CdiA_EC869-like"/>
</dbReference>
<proteinExistence type="predicted"/>
<dbReference type="Pfam" id="PF13332">
    <property type="entry name" value="Fil_haemagg_2"/>
    <property type="match status" value="5"/>
</dbReference>
<dbReference type="NCBIfam" id="TIGR01731">
    <property type="entry name" value="fil_hemag_20aa"/>
    <property type="match status" value="48"/>
</dbReference>
<feature type="coiled-coil region" evidence="1">
    <location>
        <begin position="4405"/>
        <end position="4432"/>
    </location>
</feature>
<feature type="region of interest" description="Disordered" evidence="2">
    <location>
        <begin position="4580"/>
        <end position="4600"/>
    </location>
</feature>
<feature type="non-terminal residue" evidence="4">
    <location>
        <position position="1"/>
    </location>
</feature>
<dbReference type="GO" id="GO:0004530">
    <property type="term" value="F:deoxyribonuclease I activity"/>
    <property type="evidence" value="ECO:0007669"/>
    <property type="project" value="InterPro"/>
</dbReference>
<dbReference type="SMART" id="SM00710">
    <property type="entry name" value="PbH1"/>
    <property type="match status" value="13"/>
</dbReference>
<feature type="region of interest" description="Disordered" evidence="2">
    <location>
        <begin position="4798"/>
        <end position="4821"/>
    </location>
</feature>
<comment type="caution">
    <text evidence="4">The sequence shown here is derived from an EMBL/GenBank/DDBJ whole genome shotgun (WGS) entry which is preliminary data.</text>
</comment>
<sequence length="5393" mass="556152">TVKSQNLSNSGTILAQDSSLLIETNKIENQGTLSGKGVVINATALDNRTENGKILSSGALGLTIEGDISNSDGALIHADKALVIDAKGDLSNSNSIIETLTSAWVNVQNLFNTGTVLAQDESLSVEAVTVDNQGTLSGNGVAIKAAELDNTTSTAQIFSSDKLDLIIDGDVTNTDGALVHADTDLTIDAKGNVTNSATIEAVESTTVKSQNLSNSGTILAQDSSLLIETNKIENQGTLSGNGLVVNAAALDNRTENGKILSSDTLDLTMEGDITNTDGALIHADKALTINAKGDLNNSNSIIETLTTAWVKVQNLFNTGTVLAQDEDLTIEAVTVENQGTLSGNGLVIKAGELDNTTSTAKIVSSDKVDLTIDGDFNNTDSALVHAGSDVKLDAKGNLINSGTIEAVESATVKSLNLTNSDTVLAQNGAFAIETNQVDNQGTLAGNGITINAASLNNTSSTAQIFSSDNVDLNVEGDISNADGALVHADKDLTLDAKDDLTNSGTIEAVESAKAKSANLTNSGTVLAQNSALSIDTNKVDNQGVLAANGIMINAASLDNDTTTAQIFSSDKVDLNVEEDISNTDGALVHAEKGITLDAQGNVTNSGTLEAITSLRTKAKNVFNTGTVLSQDGELTIDTAVVDNQGVLAGNGITINAAELDNTTSTAQIFSSDKLDLIIDGDFNNTDSALVHAGTDVNLDAKGNLTNSGTIEAVESATVKSLDLINSGTVLTQNSALSIDTNKVDNQGVLAGNGITINAAELDNTTSTAQIFSSDKLDLIIDGDFNNADSALVHAGTDVRLDTKGNLTNSGSIEAVTSVWANVKNLFNTGTLLAQNSALSIDTNKVDNQGVLAGKGITINANGLSNSTANAKIFSSDKVELTIDGDFNNADSALVHAGTDVNLDAKGNLTNSGTIEAVESATVKSQNLTNSGTVLAQNNVLSIGTNKVDNQGVLAGNGITINANGLFNRTDNAKIFSSDKVDLIIDGDINNTDGALVHAGTDVRLDAKGNLTNSGTIEAVTSVWAKVKNLFNTGTVLAQNSALSIDTNKVHNQGVLAGNGITINAASLDNKTTNAKIFSSDKVDLTIDGDVNNIDGALVHAGTDVNLDAKGNLTNSGTIEAVTSVWANVKNLLNTGTVLAQNSALSIDTNKVENQGVLAGNGITINAASLDNDTNTAQIFSSDKVDLTIDGDVNNTDGALVHAGSDVNLDVKGNLTNSGSVEAVTSTWAKVKNLFNTGTVLAQNSGLTIDTNKVENQGVLAGNGININAASLDNKTANAKIFSSDKVDLTIDGDINNTDSALVHAGTDVNLVAKGNLTNSGTIEAVTSVLAKVKNLFNTGTLLAQDDGLSIEAETIDNQGALAGNGITINTNALSNSADTAKIFSSDKVNLTVQGNITNTDGALLHADTDLILDTKGDVTNSGTIEAVESATVKSENFTNSGTVLGQNSTLKVDTSQLDNQGVLAGNGITINANGLFNRTDNAKIFSSDKVDLIIDGDINNTDGALVHAGTDVNLDAKGDVTNSGTIEAVTSVWANVKNLFNTGTVLAQNSALSIDTKKVENQGMLAGNGITINAAKLDNTSNTAQIFSSDKVDLNVEGDISNTDGALLHADTDLILDTKGDVTNSGTIEAVESATVKSENFTNSGTVLGQNSTLKVDTNQLDNQGVLAGNGITINANGLFNRTDNAKIFSSDKVDLIIDGDINNTDGALVHAGTDVNLVAKGNLTNSGTIEAVTSVLAKVKNLFNTGTLLAQDDGLSIEAEAIDNQGALAGNGITINTNALSNSSDTAKIFSSSKVDLTIGGDLNNTDGALVYAGTDVNLVAKGNLTNSGTIEAVTSVLAKVKNLFNTGTLLAQDDGLSIEAEAIDNQGALAGNGITINANELSNSTDSGKIFSLDAVTLNTTGDVSNTDSALIHAGTDATITAAADLINSGTIEAVEIATVKSQNLTNSGTVLAQNNALSINTIQVDNQGVLAGNGIDITASELTNESNNAKIFSSDKVDLTIDGDINNTDGALVHAGTDVKLDVKGNLTNSGTIEAVESATIKGQNLTNTSTVMAQNSELTIDTNKVENQGVLAGNGITINTNELSSSTANAKIFSSDNVDLTIQGNMTNTDGALVHAGTDVNLDAEGNVINSGTIEAVESATVKSENFTNSGTVLAQNSELTIDTNKVDNQGVLVGNGITINANGLSNSTASAKIFSSDNVDLTVEGNITNTDGALVNAGTDVILDAKGSVTNSGSIEAVESATVKSENFTNSGTVLAQNSTLKVDTNQLDNQGVLAGNGITINAASLDNDTNTAKIFSSDKVDLTVEGDITNTDGALVHAGTDVNLDAKGDVTNSGTIEAVTSVWAKVKNLFNTGTLLAQNSALSIDTNKVDNQGVLAGNGITINANELSNSTDSAKIFSSDNVDLTVEGNITNTDGALVHAATDVTLDAKDNVTNSGTIEAVESATVKSLDLTNSGTVLAQNSALTIETNKVDNQGALAGNGITINANELSNSTASAKIFSSDKVDLTIDGDINNTDGALVHAGTDVNLDVKEDLTNSGIIEAIASADIKTNNIINKGKLFTQESGLTLDTTYLDNQGTIQGNGLSISADIVDNSTAQGKVYSTNALDLVVDGTVTNKDNALIHGDKTVSITSTRGNLVNTNATIESATNATLNSQNLTNSGTILAQDDTLTIRAQQLDNQGLLGGRNIDIEALLLNNRGNTSQIYANNNVNLKTTEGAITNNSGALIHAGNDLVLNAMGDLINSNATLESATNATFTSRNLSNFVNSTLLAQNGTLTINTDTLDNDGTLIGENINATAAVVNNIESTSNIFATGDLILKATRGNINNINGANIRANGTLTLNADADIINTGSSIESMNAINLLSHNLTNSGNALIRSNDNIITNWNGDFVNYDSKFEAKKDITTSQKNGNLKNTSLGLITAQNGTFGLTLGSLINQGNIGANRVELNTDGVSNIGDNGLIIANEHFDIRSTTDIDNFDGGVLLSLGSGYLQVNNTITNSSAEIEARGGDLIIDARSIVNKRSSVEVGFSSVTEKYVEEGEVKIIDKGQNERRPLITSQKIKTITKTVSTPYVLKNSSEGRIITGGFLEFKGYVNNIYSLISSGGGLAYNDGINNESLIEKEKTLFNGVERTIRIEHAFRFESKSGKSNFRQERRRESTRPFYNENSSSIILMSSVINSSGDITGKGGRLNNFNESSKVDRASLYEIDYNSLGEADGFIDKWEGANEIELNTSASDAYYFNLIPAPVVKITDNIGVKASIDTIATNDSDGVQVAVTETTANTSVSGQTFVNKATGTTNVKATDGIQVAITETSGNTSVSGQTFVNKATGTTNVKTTDGIQVGVKETSANTRVSGQTVVNTATGTANVKATDAIQVAVTETSADTSVSGQTVVNTATGTANVKATDGIQVGVKETSANTSVSDQVFVNTATGTTNVKATDGIQVAVKETSANSSVSGQAVANIATGTTNVKATDGIQVGVKETSANTSVSGQTVANTATGKTNVKASGVDGVQVAEKGSATTVVGSGTTIRAGSSTSPTVKNDASAPGANVIDLAVVAARRDEIFGDNLANDLVSSALFKESDSPEQNYLIETNPLLTNYKSFISSDYMLNKMIGDESGRTGKTTSRLGDGYLEQKLVRDQILSYTGFQTLPNDVDIEATYATLMNNAVEEYQDLGLSTGIELSDEQIAQLKKPIVWMVTETVQTASGPQQALVPKVYFSNTSDMTLRPDGALIAATNINIDAQEGINNSGTMLAKVDLSLKGNSIDNAGTIKAGGNAGLTATTDITNSGTMQAGGTLGLVAGGNITSETSTNVLTYNRGSYSATQTLVGDTATLQGANISLTAGNDITLIGSEVSASDKVFANAGKDFTLASLAVTNSTKDGAHYNQSSTTNQVTSLSGNNIQLSAGNTLTSQGAQINASGDLGLSASNINLFAVTDSKDQYSFVGGGGNSTKKRSHNESLTGSTLSAGGSLTLVSQQDIFSQGSALSSGEGMTLAAGGDITLAAAEAYNSSFKEVKKKKSGMFGSKRSTKTTTSESLTNLGTSLTSGGDIQMVSGSDILLSGTKASAAGNIGLQAVGGIQLLSAVDQTSSQYQEQKKGSFKVKAKDQGSIKQTAVTSELAGANISLTSGSSIALQGATLSANNTLSMGAATGTLQAVTKDTDGNYINDKGEQVGNVTVGTQALQSSEWSKSSSGFRGIFKDLAKGLAVVAAVGTGGLVHGDIKVGEADATRTDKLTQQTSTLAANNLAIEAQNNLALIGAKVSVADTASLSANDITIDAAHEQTVVTTSHTDETVSGKGATLQKDQISLASITETDQTERTTTTANTWQGSNISAGSLNLSANNNLAILASDINVDSNANIKGENILVGGRDATTDTTHDSITKTKTLDIGIRNSYVDVALATEGLKDAKDSVKEAERNYNDAKQKVADGKIPKEDLDLYQQKLDSAKKSEKLASLAVVNAGVTATLSSATAGFTATAGTSTQVTSNTTTATQSNWSGSTIKVGNNASLNGQNNLTVEGSAISSQGTLEANAKNIDILAGKNTYAETTSSQTKGASASVTASLGVGVSGSVGVNASESNSNSQSTQYSNSSLSAGTLASNSDNLSIKGGNLSGNEVVINTNNLDVISQQATSTSHSESQGKGINLGGSSNSDSVSVSYIQSQTDSDYASVTQQSSITAGDKGYQINVAGNTNLVGGLITSTDKAEASGNNAFSTGTLTQTDLANHAVYSGSSMGVDVGISSNTDSKGNSGLGFSNSMGQGSAGDSRQSTTQSGINTANLAITDADKQQQLTGQSVSQTLADAHTTTSTDTAEANSGVLKNTFNQAEVEQEINQQREVTQAFSKTVQEAKGAITNSINKQKDALNEQLADGKISQTEYDQQNDKLDNYSLLANTISAGLSVPTDSLAGQVAAAASPAVANQIGQYFKGLAADNENGQLNAGQETAHVLAHGILAAAVASAGGNDATTAGIAAAGSEAAAPALAKWLYDKDSSDDLTAAEKQTLTSIMGAASTTVGATTGNVNNAIAAGQAGQNAVENNFLGPQSLEALKKAREKLTVGNANIVVKLDGANQRSDQLLKQYNESPDSLSKSEKEKLGQYLNDYYNELVTEYGVEIAEKLTQNLFSDSPTVSDSALAYNFPYALDSATKTAAADKIRDANNPSVLDYLTGFRDKGENEQTYQKAVGILRVNAVNESNAEVGDTILLVSGIGEIAAATKAAPAFLKGFFGSSDKVVKGLGGVTDTTEIGMRWGKGIQNQGKPFEGYVQKNLPKGTIDLNTVKNNFKTFDHFNPIDGAAYSTKTLDTIGSKTYQNPSKITYTLNNYVKEMANFTEEGAKNGFNLVNSEIKSKTMQLGIPSETSAEQMTAIQKSIDYAAKLPTPINIIVTKVK</sequence>
<keyword evidence="5" id="KW-1185">Reference proteome</keyword>
<dbReference type="SUPFAM" id="SSF56954">
    <property type="entry name" value="Outer membrane efflux proteins (OEP)"/>
    <property type="match status" value="1"/>
</dbReference>
<gene>
    <name evidence="4" type="ORF">DFP75_1011</name>
</gene>
<accession>A0A318V5C9</accession>
<organism evidence="4 5">
    <name type="scientific">Marinomonas alcarazii</name>
    <dbReference type="NCBI Taxonomy" id="491949"/>
    <lineage>
        <taxon>Bacteria</taxon>
        <taxon>Pseudomonadati</taxon>
        <taxon>Pseudomonadota</taxon>
        <taxon>Gammaproteobacteria</taxon>
        <taxon>Oceanospirillales</taxon>
        <taxon>Oceanospirillaceae</taxon>
        <taxon>Marinomonas</taxon>
    </lineage>
</organism>